<evidence type="ECO:0000256" key="2">
    <source>
        <dbReference type="SAM" id="SignalP"/>
    </source>
</evidence>
<evidence type="ECO:0000256" key="1">
    <source>
        <dbReference type="ARBA" id="ARBA00005986"/>
    </source>
</evidence>
<name>A0ABR3A687_9AGAR</name>
<dbReference type="Gene3D" id="3.30.70.100">
    <property type="match status" value="1"/>
</dbReference>
<dbReference type="SUPFAM" id="SSF54909">
    <property type="entry name" value="Dimeric alpha+beta barrel"/>
    <property type="match status" value="1"/>
</dbReference>
<feature type="signal peptide" evidence="2">
    <location>
        <begin position="1"/>
        <end position="20"/>
    </location>
</feature>
<dbReference type="InterPro" id="IPR011008">
    <property type="entry name" value="Dimeric_a/b-barrel"/>
</dbReference>
<evidence type="ECO:0000313" key="4">
    <source>
        <dbReference type="EMBL" id="KAL0069482.1"/>
    </source>
</evidence>
<organism evidence="4 5">
    <name type="scientific">Marasmius tenuissimus</name>
    <dbReference type="NCBI Taxonomy" id="585030"/>
    <lineage>
        <taxon>Eukaryota</taxon>
        <taxon>Fungi</taxon>
        <taxon>Dikarya</taxon>
        <taxon>Basidiomycota</taxon>
        <taxon>Agaricomycotina</taxon>
        <taxon>Agaricomycetes</taxon>
        <taxon>Agaricomycetidae</taxon>
        <taxon>Agaricales</taxon>
        <taxon>Marasmiineae</taxon>
        <taxon>Marasmiaceae</taxon>
        <taxon>Marasmius</taxon>
    </lineage>
</organism>
<evidence type="ECO:0000313" key="5">
    <source>
        <dbReference type="Proteomes" id="UP001437256"/>
    </source>
</evidence>
<comment type="similarity">
    <text evidence="1">Belongs to the tpcK family.</text>
</comment>
<accession>A0ABR3A687</accession>
<reference evidence="4 5" key="1">
    <citation type="submission" date="2024-05" db="EMBL/GenBank/DDBJ databases">
        <title>A draft genome resource for the thread blight pathogen Marasmius tenuissimus strain MS-2.</title>
        <authorList>
            <person name="Yulfo-Soto G.E."/>
            <person name="Baruah I.K."/>
            <person name="Amoako-Attah I."/>
            <person name="Bukari Y."/>
            <person name="Meinhardt L.W."/>
            <person name="Bailey B.A."/>
            <person name="Cohen S.P."/>
        </authorList>
    </citation>
    <scope>NUCLEOTIDE SEQUENCE [LARGE SCALE GENOMIC DNA]</scope>
    <source>
        <strain evidence="4 5">MS-2</strain>
    </source>
</reference>
<dbReference type="EMBL" id="JBBXMP010000012">
    <property type="protein sequence ID" value="KAL0069482.1"/>
    <property type="molecule type" value="Genomic_DNA"/>
</dbReference>
<feature type="chain" id="PRO_5046814727" description="EthD domain-containing protein" evidence="2">
    <location>
        <begin position="21"/>
        <end position="301"/>
    </location>
</feature>
<evidence type="ECO:0000259" key="3">
    <source>
        <dbReference type="Pfam" id="PF07110"/>
    </source>
</evidence>
<protein>
    <recommendedName>
        <fullName evidence="3">EthD domain-containing protein</fullName>
    </recommendedName>
</protein>
<keyword evidence="2" id="KW-0732">Signal</keyword>
<keyword evidence="5" id="KW-1185">Reference proteome</keyword>
<gene>
    <name evidence="4" type="ORF">AAF712_003517</name>
</gene>
<proteinExistence type="inferred from homology"/>
<feature type="domain" description="EthD" evidence="3">
    <location>
        <begin position="50"/>
        <end position="142"/>
    </location>
</feature>
<dbReference type="Proteomes" id="UP001437256">
    <property type="component" value="Unassembled WGS sequence"/>
</dbReference>
<comment type="caution">
    <text evidence="4">The sequence shown here is derived from an EMBL/GenBank/DDBJ whole genome shotgun (WGS) entry which is preliminary data.</text>
</comment>
<sequence length="301" mass="33618">MRSFFVGLCALLSVATAGLAIPQPLSARHPPVPVEPGHVRLLIYLKKRNDISFQQFSDHWRVIHPPLFLDTKAVKENVTRYEQYHINQEWKQKLIQEGKSVAPNVDGIVLIEAESMDRALSAFSGDEYVEKVFPDSVQWSDVSSNIVASSFQIATVFDKEPKPVPASQLGVIRTDIQTLLVDVERKSGMSVSEFGTYWREVNAPHLQHLMEETGAGAGLTKNELLTVDPDVGNTPTPFPIEAVSYDGMSVFNGPSFKTIFEDLKDQRLVSFFQQDAPNFVNVNKPIGYLPVDVVTFNIDRS</sequence>
<dbReference type="InterPro" id="IPR009799">
    <property type="entry name" value="EthD_dom"/>
</dbReference>
<dbReference type="Pfam" id="PF07110">
    <property type="entry name" value="EthD"/>
    <property type="match status" value="1"/>
</dbReference>